<keyword evidence="2" id="KW-1185">Reference proteome</keyword>
<evidence type="ECO:0000313" key="1">
    <source>
        <dbReference type="EMBL" id="KAJ4191409.1"/>
    </source>
</evidence>
<comment type="caution">
    <text evidence="1">The sequence shown here is derived from an EMBL/GenBank/DDBJ whole genome shotgun (WGS) entry which is preliminary data.</text>
</comment>
<proteinExistence type="predicted"/>
<name>A0A9W8V1K0_9HYPO</name>
<sequence length="100" mass="11389">MWVHPPEAGPLQFLRMRGMQMPFNEMSDIQDITHQPPGTEKTLMDLKEKILRRPADVEFANASSRSLGGESECRDDCFVRQGSEASLPATRWQLDRPSET</sequence>
<dbReference type="AlphaFoldDB" id="A0A9W8V1K0"/>
<gene>
    <name evidence="1" type="ORF">NW755_004595</name>
</gene>
<organism evidence="1 2">
    <name type="scientific">Fusarium falciforme</name>
    <dbReference type="NCBI Taxonomy" id="195108"/>
    <lineage>
        <taxon>Eukaryota</taxon>
        <taxon>Fungi</taxon>
        <taxon>Dikarya</taxon>
        <taxon>Ascomycota</taxon>
        <taxon>Pezizomycotina</taxon>
        <taxon>Sordariomycetes</taxon>
        <taxon>Hypocreomycetidae</taxon>
        <taxon>Hypocreales</taxon>
        <taxon>Nectriaceae</taxon>
        <taxon>Fusarium</taxon>
        <taxon>Fusarium solani species complex</taxon>
    </lineage>
</organism>
<accession>A0A9W8V1K0</accession>
<evidence type="ECO:0000313" key="2">
    <source>
        <dbReference type="Proteomes" id="UP001152087"/>
    </source>
</evidence>
<dbReference type="EMBL" id="JAOQAV010000009">
    <property type="protein sequence ID" value="KAJ4191409.1"/>
    <property type="molecule type" value="Genomic_DNA"/>
</dbReference>
<reference evidence="1" key="1">
    <citation type="submission" date="2022-09" db="EMBL/GenBank/DDBJ databases">
        <title>Fusarium specimens isolated from Avocado Roots.</title>
        <authorList>
            <person name="Stajich J."/>
            <person name="Roper C."/>
            <person name="Heimlech-Rivalta G."/>
        </authorList>
    </citation>
    <scope>NUCLEOTIDE SEQUENCE</scope>
    <source>
        <strain evidence="1">A02</strain>
    </source>
</reference>
<protein>
    <submittedName>
        <fullName evidence="1">Uncharacterized protein</fullName>
    </submittedName>
</protein>
<dbReference type="Proteomes" id="UP001152087">
    <property type="component" value="Unassembled WGS sequence"/>
</dbReference>